<evidence type="ECO:0000313" key="3">
    <source>
        <dbReference type="Proteomes" id="UP000617340"/>
    </source>
</evidence>
<feature type="region of interest" description="Disordered" evidence="1">
    <location>
        <begin position="1"/>
        <end position="39"/>
    </location>
</feature>
<protein>
    <submittedName>
        <fullName evidence="2">Uncharacterized protein</fullName>
    </submittedName>
</protein>
<keyword evidence="3" id="KW-1185">Reference proteome</keyword>
<evidence type="ECO:0000256" key="1">
    <source>
        <dbReference type="SAM" id="MobiDB-lite"/>
    </source>
</evidence>
<feature type="compositionally biased region" description="Basic and acidic residues" evidence="1">
    <location>
        <begin position="20"/>
        <end position="39"/>
    </location>
</feature>
<dbReference type="Proteomes" id="UP000617340">
    <property type="component" value="Unassembled WGS sequence"/>
</dbReference>
<evidence type="ECO:0000313" key="2">
    <source>
        <dbReference type="EMBL" id="KAF7397819.1"/>
    </source>
</evidence>
<comment type="caution">
    <text evidence="2">The sequence shown here is derived from an EMBL/GenBank/DDBJ whole genome shotgun (WGS) entry which is preliminary data.</text>
</comment>
<dbReference type="AlphaFoldDB" id="A0A834N7K7"/>
<reference evidence="2" key="1">
    <citation type="journal article" date="2020" name="G3 (Bethesda)">
        <title>High-Quality Assemblies for Three Invasive Social Wasps from the &lt;i&gt;Vespula&lt;/i&gt; Genus.</title>
        <authorList>
            <person name="Harrop T.W.R."/>
            <person name="Guhlin J."/>
            <person name="McLaughlin G.M."/>
            <person name="Permina E."/>
            <person name="Stockwell P."/>
            <person name="Gilligan J."/>
            <person name="Le Lec M.F."/>
            <person name="Gruber M.A.M."/>
            <person name="Quinn O."/>
            <person name="Lovegrove M."/>
            <person name="Duncan E.J."/>
            <person name="Remnant E.J."/>
            <person name="Van Eeckhoven J."/>
            <person name="Graham B."/>
            <person name="Knapp R.A."/>
            <person name="Langford K.W."/>
            <person name="Kronenberg Z."/>
            <person name="Press M.O."/>
            <person name="Eacker S.M."/>
            <person name="Wilson-Rankin E.E."/>
            <person name="Purcell J."/>
            <person name="Lester P.J."/>
            <person name="Dearden P.K."/>
        </authorList>
    </citation>
    <scope>NUCLEOTIDE SEQUENCE</scope>
    <source>
        <strain evidence="2">Linc-1</strain>
    </source>
</reference>
<accession>A0A834N7K7</accession>
<dbReference type="EMBL" id="JACSDZ010000008">
    <property type="protein sequence ID" value="KAF7397819.1"/>
    <property type="molecule type" value="Genomic_DNA"/>
</dbReference>
<organism evidence="2 3">
    <name type="scientific">Vespula germanica</name>
    <name type="common">German yellow jacket</name>
    <name type="synonym">Paravespula germanica</name>
    <dbReference type="NCBI Taxonomy" id="30212"/>
    <lineage>
        <taxon>Eukaryota</taxon>
        <taxon>Metazoa</taxon>
        <taxon>Ecdysozoa</taxon>
        <taxon>Arthropoda</taxon>
        <taxon>Hexapoda</taxon>
        <taxon>Insecta</taxon>
        <taxon>Pterygota</taxon>
        <taxon>Neoptera</taxon>
        <taxon>Endopterygota</taxon>
        <taxon>Hymenoptera</taxon>
        <taxon>Apocrita</taxon>
        <taxon>Aculeata</taxon>
        <taxon>Vespoidea</taxon>
        <taxon>Vespidae</taxon>
        <taxon>Vespinae</taxon>
        <taxon>Vespula</taxon>
    </lineage>
</organism>
<name>A0A834N7K7_VESGE</name>
<sequence>MITSSGRDSSEKYFGPRANIESKHSSSIRKEQEQEEKEKKSTLDQWALLVSSSSINDFNFLRSTMATINAQLRFLFQRGLPSFYDVQRFLESPRKSFPRSMHTVYSHGDQHNSEQRLPVTLSSLIRTISTFSVSSVPDIYDHQTCVYRHHLRLASRTFAENDIQIIWIAVRSSESVKVIKREQPDSISHLLHA</sequence>
<gene>
    <name evidence="2" type="ORF">HZH68_009041</name>
</gene>
<proteinExistence type="predicted"/>